<dbReference type="PROSITE" id="PS51746">
    <property type="entry name" value="PPM_2"/>
    <property type="match status" value="1"/>
</dbReference>
<dbReference type="Pfam" id="PF00069">
    <property type="entry name" value="Pkinase"/>
    <property type="match status" value="1"/>
</dbReference>
<evidence type="ECO:0000256" key="1">
    <source>
        <dbReference type="ARBA" id="ARBA00022679"/>
    </source>
</evidence>
<dbReference type="SUPFAM" id="SSF81606">
    <property type="entry name" value="PP2C-like"/>
    <property type="match status" value="1"/>
</dbReference>
<evidence type="ECO:0000259" key="6">
    <source>
        <dbReference type="PROSITE" id="PS51746"/>
    </source>
</evidence>
<dbReference type="SUPFAM" id="SSF56112">
    <property type="entry name" value="Protein kinase-like (PK-like)"/>
    <property type="match status" value="1"/>
</dbReference>
<dbReference type="GO" id="GO:0004674">
    <property type="term" value="F:protein serine/threonine kinase activity"/>
    <property type="evidence" value="ECO:0007669"/>
    <property type="project" value="UniProtKB-KW"/>
</dbReference>
<organism evidence="7 8">
    <name type="scientific">Palleronia aestuarii</name>
    <dbReference type="NCBI Taxonomy" id="568105"/>
    <lineage>
        <taxon>Bacteria</taxon>
        <taxon>Pseudomonadati</taxon>
        <taxon>Pseudomonadota</taxon>
        <taxon>Alphaproteobacteria</taxon>
        <taxon>Rhodobacterales</taxon>
        <taxon>Roseobacteraceae</taxon>
        <taxon>Palleronia</taxon>
    </lineage>
</organism>
<dbReference type="PROSITE" id="PS50011">
    <property type="entry name" value="PROTEIN_KINASE_DOM"/>
    <property type="match status" value="1"/>
</dbReference>
<keyword evidence="3 7" id="KW-0418">Kinase</keyword>
<sequence length="580" mass="62918">MSRDMTQPDELSVVSGRYTSAGRKAGNQDAVGAAVPDRRALALKGAAFALADGISTSPVAQDAAEAAVTGFLNDYYSTSDAWSVRTSAARVISASNAWLHGQGRRIGAQDRDRGYVCTFAALVLKGRAAHLFHVGDSRIWRLSGDTLEPMTEDHRIHVSEGRSYLARALGADRSVEIDHRAVDIAAGDVFVMTTDGVHDWIDPRTAAALIAGTTDLDDTARRIAREALDGGSDDNLTVQIVRVNTVADADGGALFDGAAHLPVPPLPVPGAVIDGLRILRAVHATSRSHVFLAAAPDGRRLAMKIPSIETAADPAAMQRFLMEEWIARRIDSPHVLRAADAPQPRTALYVLTDWIEGRSLRQWLRDTPDPDLEPVRDIVGQIVTGLRAFHRREMMHQDLRPENVMIDTDGTLRIIDFGSVWVAGVAEAAPAGAVGAALGTWQYTAPEYLTGDAVSWRSDLYALGTIAYEMLTGHLPYGTAAARVRSRREAARLQYRPADAAPKSRVPAWMDAALRRAVHPDPLRRHDALSEFVAELRAPTARTRPRGHRPLIERHPVRFWQGVSALLALCLALSLVISSP</sequence>
<dbReference type="Gene3D" id="3.60.40.10">
    <property type="entry name" value="PPM-type phosphatase domain"/>
    <property type="match status" value="1"/>
</dbReference>
<evidence type="ECO:0000256" key="4">
    <source>
        <dbReference type="ARBA" id="ARBA00022840"/>
    </source>
</evidence>
<dbReference type="InterPro" id="IPR011009">
    <property type="entry name" value="Kinase-like_dom_sf"/>
</dbReference>
<dbReference type="RefSeq" id="WP_211322862.1">
    <property type="nucleotide sequence ID" value="NZ_QKZL01000054.1"/>
</dbReference>
<feature type="domain" description="Protein kinase" evidence="5">
    <location>
        <begin position="276"/>
        <end position="558"/>
    </location>
</feature>
<name>A0A2W7MQI2_9RHOB</name>
<proteinExistence type="predicted"/>
<dbReference type="InterPro" id="IPR001932">
    <property type="entry name" value="PPM-type_phosphatase-like_dom"/>
</dbReference>
<dbReference type="AlphaFoldDB" id="A0A2W7MQI2"/>
<dbReference type="Proteomes" id="UP000248916">
    <property type="component" value="Unassembled WGS sequence"/>
</dbReference>
<dbReference type="SMART" id="SM00331">
    <property type="entry name" value="PP2C_SIG"/>
    <property type="match status" value="1"/>
</dbReference>
<dbReference type="Pfam" id="PF13672">
    <property type="entry name" value="PP2C_2"/>
    <property type="match status" value="1"/>
</dbReference>
<keyword evidence="2" id="KW-0547">Nucleotide-binding</keyword>
<reference evidence="7 8" key="1">
    <citation type="submission" date="2018-06" db="EMBL/GenBank/DDBJ databases">
        <title>Genomic Encyclopedia of Archaeal and Bacterial Type Strains, Phase II (KMG-II): from individual species to whole genera.</title>
        <authorList>
            <person name="Goeker M."/>
        </authorList>
    </citation>
    <scope>NUCLEOTIDE SEQUENCE [LARGE SCALE GENOMIC DNA]</scope>
    <source>
        <strain evidence="7 8">DSM 22009</strain>
    </source>
</reference>
<dbReference type="PANTHER" id="PTHR43289:SF6">
    <property type="entry name" value="SERINE_THREONINE-PROTEIN KINASE NEKL-3"/>
    <property type="match status" value="1"/>
</dbReference>
<evidence type="ECO:0000256" key="3">
    <source>
        <dbReference type="ARBA" id="ARBA00022777"/>
    </source>
</evidence>
<dbReference type="InterPro" id="IPR036457">
    <property type="entry name" value="PPM-type-like_dom_sf"/>
</dbReference>
<evidence type="ECO:0000256" key="2">
    <source>
        <dbReference type="ARBA" id="ARBA00022741"/>
    </source>
</evidence>
<dbReference type="EMBL" id="QKZL01000054">
    <property type="protein sequence ID" value="PZX10118.1"/>
    <property type="molecule type" value="Genomic_DNA"/>
</dbReference>
<evidence type="ECO:0000259" key="5">
    <source>
        <dbReference type="PROSITE" id="PS50011"/>
    </source>
</evidence>
<dbReference type="CDD" id="cd00143">
    <property type="entry name" value="PP2Cc"/>
    <property type="match status" value="1"/>
</dbReference>
<keyword evidence="1" id="KW-0808">Transferase</keyword>
<evidence type="ECO:0000313" key="8">
    <source>
        <dbReference type="Proteomes" id="UP000248916"/>
    </source>
</evidence>
<dbReference type="InterPro" id="IPR008266">
    <property type="entry name" value="Tyr_kinase_AS"/>
</dbReference>
<evidence type="ECO:0000313" key="7">
    <source>
        <dbReference type="EMBL" id="PZX10118.1"/>
    </source>
</evidence>
<dbReference type="Gene3D" id="1.10.510.10">
    <property type="entry name" value="Transferase(Phosphotransferase) domain 1"/>
    <property type="match status" value="1"/>
</dbReference>
<comment type="caution">
    <text evidence="7">The sequence shown here is derived from an EMBL/GenBank/DDBJ whole genome shotgun (WGS) entry which is preliminary data.</text>
</comment>
<dbReference type="SMART" id="SM00332">
    <property type="entry name" value="PP2Cc"/>
    <property type="match status" value="1"/>
</dbReference>
<accession>A0A2W7MQI2</accession>
<gene>
    <name evidence="7" type="ORF">LX81_04319</name>
</gene>
<dbReference type="GO" id="GO:0005524">
    <property type="term" value="F:ATP binding"/>
    <property type="evidence" value="ECO:0007669"/>
    <property type="project" value="UniProtKB-KW"/>
</dbReference>
<keyword evidence="4" id="KW-0067">ATP-binding</keyword>
<dbReference type="CDD" id="cd14014">
    <property type="entry name" value="STKc_PknB_like"/>
    <property type="match status" value="1"/>
</dbReference>
<feature type="domain" description="PPM-type phosphatase" evidence="6">
    <location>
        <begin position="14"/>
        <end position="243"/>
    </location>
</feature>
<keyword evidence="8" id="KW-1185">Reference proteome</keyword>
<dbReference type="PANTHER" id="PTHR43289">
    <property type="entry name" value="MITOGEN-ACTIVATED PROTEIN KINASE KINASE KINASE 20-RELATED"/>
    <property type="match status" value="1"/>
</dbReference>
<dbReference type="Gene3D" id="3.30.200.20">
    <property type="entry name" value="Phosphorylase Kinase, domain 1"/>
    <property type="match status" value="1"/>
</dbReference>
<dbReference type="InterPro" id="IPR000719">
    <property type="entry name" value="Prot_kinase_dom"/>
</dbReference>
<keyword evidence="7" id="KW-0723">Serine/threonine-protein kinase</keyword>
<dbReference type="PROSITE" id="PS00109">
    <property type="entry name" value="PROTEIN_KINASE_TYR"/>
    <property type="match status" value="1"/>
</dbReference>
<protein>
    <submittedName>
        <fullName evidence="7">Serine/threonine protein kinase</fullName>
    </submittedName>
</protein>